<comment type="caution">
    <text evidence="5">The sequence shown here is derived from an EMBL/GenBank/DDBJ whole genome shotgun (WGS) entry which is preliminary data.</text>
</comment>
<dbReference type="SUPFAM" id="SSF110296">
    <property type="entry name" value="Oligoxyloglucan reducing end-specific cellobiohydrolase"/>
    <property type="match status" value="1"/>
</dbReference>
<gene>
    <name evidence="5" type="ORF">CYMTET_6174</name>
</gene>
<evidence type="ECO:0000259" key="4">
    <source>
        <dbReference type="Pfam" id="PF14870"/>
    </source>
</evidence>
<dbReference type="GO" id="GO:0015979">
    <property type="term" value="P:photosynthesis"/>
    <property type="evidence" value="ECO:0007669"/>
    <property type="project" value="UniProtKB-KW"/>
</dbReference>
<dbReference type="Proteomes" id="UP001190700">
    <property type="component" value="Unassembled WGS sequence"/>
</dbReference>
<evidence type="ECO:0000256" key="1">
    <source>
        <dbReference type="ARBA" id="ARBA00022531"/>
    </source>
</evidence>
<keyword evidence="2" id="KW-0604">Photosystem II</keyword>
<dbReference type="PANTHER" id="PTHR47199:SF2">
    <property type="entry name" value="PHOTOSYSTEM II STABILITY_ASSEMBLY FACTOR HCF136, CHLOROPLASTIC"/>
    <property type="match status" value="1"/>
</dbReference>
<feature type="chain" id="PRO_5042263260" description="Photosynthesis system II assembly factor Ycf48/Hcf136-like domain-containing protein" evidence="3">
    <location>
        <begin position="26"/>
        <end position="255"/>
    </location>
</feature>
<organism evidence="5 6">
    <name type="scientific">Cymbomonas tetramitiformis</name>
    <dbReference type="NCBI Taxonomy" id="36881"/>
    <lineage>
        <taxon>Eukaryota</taxon>
        <taxon>Viridiplantae</taxon>
        <taxon>Chlorophyta</taxon>
        <taxon>Pyramimonadophyceae</taxon>
        <taxon>Pyramimonadales</taxon>
        <taxon>Pyramimonadaceae</taxon>
        <taxon>Cymbomonas</taxon>
    </lineage>
</organism>
<sequence length="255" mass="27744">MGISTTWRAFTFLCACFFQLDCRQANIDPNYLQWENRTVDAERERPVVLNDVASLTLEIFLAVGDHDTVARSEDSGVTWEIANSGIGGRVHLTWHGVSFANSSLGWLVGSHGTILRTVDGGAVWTPQQSGVPDDVTLLGVHALDEEVVCAVGERGTVRCTEDAGATWNDRRGGYYPQASLLPITSPQADYFEQDLHSVHLQSRSSGFAVGSGGLLLYTRNLVGGNWTPAVHALDDVEYLYAGPVRAGRGTHTLRK</sequence>
<feature type="domain" description="Photosynthesis system II assembly factor Ycf48/Hcf136-like" evidence="4">
    <location>
        <begin position="95"/>
        <end position="168"/>
    </location>
</feature>
<name>A0AAE0GY65_9CHLO</name>
<evidence type="ECO:0000256" key="3">
    <source>
        <dbReference type="SAM" id="SignalP"/>
    </source>
</evidence>
<dbReference type="PANTHER" id="PTHR47199">
    <property type="entry name" value="PHOTOSYSTEM II STABILITY/ASSEMBLY FACTOR HCF136, CHLOROPLASTIC"/>
    <property type="match status" value="1"/>
</dbReference>
<feature type="signal peptide" evidence="3">
    <location>
        <begin position="1"/>
        <end position="25"/>
    </location>
</feature>
<dbReference type="InterPro" id="IPR015943">
    <property type="entry name" value="WD40/YVTN_repeat-like_dom_sf"/>
</dbReference>
<dbReference type="Pfam" id="PF14870">
    <property type="entry name" value="PSII_BNR"/>
    <property type="match status" value="1"/>
</dbReference>
<dbReference type="InterPro" id="IPR028203">
    <property type="entry name" value="PSII_CF48-like_dom"/>
</dbReference>
<keyword evidence="6" id="KW-1185">Reference proteome</keyword>
<dbReference type="AlphaFoldDB" id="A0AAE0GY65"/>
<reference evidence="5 6" key="1">
    <citation type="journal article" date="2015" name="Genome Biol. Evol.">
        <title>Comparative Genomics of a Bacterivorous Green Alga Reveals Evolutionary Causalities and Consequences of Phago-Mixotrophic Mode of Nutrition.</title>
        <authorList>
            <person name="Burns J.A."/>
            <person name="Paasch A."/>
            <person name="Narechania A."/>
            <person name="Kim E."/>
        </authorList>
    </citation>
    <scope>NUCLEOTIDE SEQUENCE [LARGE SCALE GENOMIC DNA]</scope>
    <source>
        <strain evidence="5 6">PLY_AMNH</strain>
    </source>
</reference>
<keyword evidence="1" id="KW-0602">Photosynthesis</keyword>
<evidence type="ECO:0000313" key="5">
    <source>
        <dbReference type="EMBL" id="KAK3286256.1"/>
    </source>
</evidence>
<proteinExistence type="predicted"/>
<accession>A0AAE0GY65</accession>
<dbReference type="GO" id="GO:0009523">
    <property type="term" value="C:photosystem II"/>
    <property type="evidence" value="ECO:0007669"/>
    <property type="project" value="UniProtKB-KW"/>
</dbReference>
<keyword evidence="3" id="KW-0732">Signal</keyword>
<dbReference type="Gene3D" id="2.130.10.10">
    <property type="entry name" value="YVTN repeat-like/Quinoprotein amine dehydrogenase"/>
    <property type="match status" value="1"/>
</dbReference>
<evidence type="ECO:0000313" key="6">
    <source>
        <dbReference type="Proteomes" id="UP001190700"/>
    </source>
</evidence>
<evidence type="ECO:0000256" key="2">
    <source>
        <dbReference type="ARBA" id="ARBA00023276"/>
    </source>
</evidence>
<feature type="non-terminal residue" evidence="5">
    <location>
        <position position="255"/>
    </location>
</feature>
<dbReference type="EMBL" id="LGRX02001371">
    <property type="protein sequence ID" value="KAK3286256.1"/>
    <property type="molecule type" value="Genomic_DNA"/>
</dbReference>
<protein>
    <recommendedName>
        <fullName evidence="4">Photosynthesis system II assembly factor Ycf48/Hcf136-like domain-containing protein</fullName>
    </recommendedName>
</protein>